<dbReference type="Gene3D" id="2.60.370.10">
    <property type="entry name" value="Ctag/Cox11"/>
    <property type="match status" value="1"/>
</dbReference>
<feature type="transmembrane region" description="Helical" evidence="6">
    <location>
        <begin position="89"/>
        <end position="108"/>
    </location>
</feature>
<comment type="subcellular location">
    <subcellularLocation>
        <location evidence="2">Mitochondrion inner membrane</location>
        <topology evidence="2">Single-pass membrane protein</topology>
        <orientation evidence="2">Intermembrane side</orientation>
    </subcellularLocation>
</comment>
<dbReference type="Proteomes" id="UP000708148">
    <property type="component" value="Unassembled WGS sequence"/>
</dbReference>
<dbReference type="PANTHER" id="PTHR21320">
    <property type="entry name" value="CYTOCHROME C OXIDASE ASSEMBLY PROTEIN COX11-RELATED"/>
    <property type="match status" value="1"/>
</dbReference>
<evidence type="ECO:0000313" key="7">
    <source>
        <dbReference type="EMBL" id="CAD7697685.1"/>
    </source>
</evidence>
<evidence type="ECO:0000256" key="6">
    <source>
        <dbReference type="SAM" id="Phobius"/>
    </source>
</evidence>
<name>A0A8S1IU47_9CHLO</name>
<comment type="caution">
    <text evidence="7">The sequence shown here is derived from an EMBL/GenBank/DDBJ whole genome shotgun (WGS) entry which is preliminary data.</text>
</comment>
<dbReference type="GO" id="GO:0005743">
    <property type="term" value="C:mitochondrial inner membrane"/>
    <property type="evidence" value="ECO:0007669"/>
    <property type="project" value="UniProtKB-SubCell"/>
</dbReference>
<evidence type="ECO:0000256" key="2">
    <source>
        <dbReference type="ARBA" id="ARBA00004243"/>
    </source>
</evidence>
<dbReference type="Pfam" id="PF04442">
    <property type="entry name" value="CtaG_Cox11"/>
    <property type="match status" value="1"/>
</dbReference>
<protein>
    <recommendedName>
        <fullName evidence="9">Cytochrome c oxidase assembly protein CtaG/Cox11</fullName>
    </recommendedName>
</protein>
<keyword evidence="5 6" id="KW-0472">Membrane</keyword>
<dbReference type="SUPFAM" id="SSF110111">
    <property type="entry name" value="Ctag/Cox11"/>
    <property type="match status" value="1"/>
</dbReference>
<dbReference type="InterPro" id="IPR023471">
    <property type="entry name" value="CtaG/Cox11_dom_sf"/>
</dbReference>
<comment type="function">
    <text evidence="1">Exerts its effect at some terminal stage of cytochrome c oxidase synthesis, probably by being involved in the insertion of the copper B into subunit I.</text>
</comment>
<gene>
    <name evidence="7" type="ORF">OSTQU699_LOCUS3046</name>
</gene>
<proteinExistence type="inferred from homology"/>
<evidence type="ECO:0000256" key="1">
    <source>
        <dbReference type="ARBA" id="ARBA00004007"/>
    </source>
</evidence>
<keyword evidence="8" id="KW-1185">Reference proteome</keyword>
<dbReference type="InterPro" id="IPR007533">
    <property type="entry name" value="Cyt_c_oxidase_assmbl_CtaG"/>
</dbReference>
<evidence type="ECO:0008006" key="9">
    <source>
        <dbReference type="Google" id="ProtNLM"/>
    </source>
</evidence>
<organism evidence="7 8">
    <name type="scientific">Ostreobium quekettii</name>
    <dbReference type="NCBI Taxonomy" id="121088"/>
    <lineage>
        <taxon>Eukaryota</taxon>
        <taxon>Viridiplantae</taxon>
        <taxon>Chlorophyta</taxon>
        <taxon>core chlorophytes</taxon>
        <taxon>Ulvophyceae</taxon>
        <taxon>TCBD clade</taxon>
        <taxon>Bryopsidales</taxon>
        <taxon>Ostreobineae</taxon>
        <taxon>Ostreobiaceae</taxon>
        <taxon>Ostreobium</taxon>
    </lineage>
</organism>
<dbReference type="AlphaFoldDB" id="A0A8S1IU47"/>
<sequence length="277" mass="30314">MFPLASLLRQGARAAASDARRCAGDFLVASNALPITLPNFSHSGCIARSVDAHGISLARRLSTATGQAASGRPDLLSKGRQTQKRNRDLGLYLVTLVVGMVGATYLSVPLYRMFCQATGFGGTVRVGQTVEEKLRARRENPDAVVEAAAAAQLLTVSFAASVVDGMPWKFEPTQRSVKVRPGQSTLAFFRASNTSDRAVTGVSTYNVTPNQAGYYFNKIQCFCFEEQKLRPGEEVDMPVFFYIDPEFATDPKMKTIDHITLSYTFFKVSEDGEDEQE</sequence>
<dbReference type="FunFam" id="2.60.370.10:FF:000001">
    <property type="entry name" value="COX11 cytochrome c oxidase assembly homolog"/>
    <property type="match status" value="1"/>
</dbReference>
<keyword evidence="3 6" id="KW-0812">Transmembrane</keyword>
<evidence type="ECO:0000256" key="5">
    <source>
        <dbReference type="ARBA" id="ARBA00023136"/>
    </source>
</evidence>
<dbReference type="HAMAP" id="MF_00155">
    <property type="entry name" value="CtaG"/>
    <property type="match status" value="1"/>
</dbReference>
<evidence type="ECO:0000256" key="3">
    <source>
        <dbReference type="ARBA" id="ARBA00022692"/>
    </source>
</evidence>
<dbReference type="EMBL" id="CAJHUC010000699">
    <property type="protein sequence ID" value="CAD7697685.1"/>
    <property type="molecule type" value="Genomic_DNA"/>
</dbReference>
<accession>A0A8S1IU47</accession>
<dbReference type="PANTHER" id="PTHR21320:SF3">
    <property type="entry name" value="CYTOCHROME C OXIDASE ASSEMBLY PROTEIN COX11, MITOCHONDRIAL-RELATED"/>
    <property type="match status" value="1"/>
</dbReference>
<dbReference type="GO" id="GO:0005507">
    <property type="term" value="F:copper ion binding"/>
    <property type="evidence" value="ECO:0007669"/>
    <property type="project" value="InterPro"/>
</dbReference>
<evidence type="ECO:0000256" key="4">
    <source>
        <dbReference type="ARBA" id="ARBA00022989"/>
    </source>
</evidence>
<keyword evidence="4 6" id="KW-1133">Transmembrane helix</keyword>
<dbReference type="NCBIfam" id="NF003465">
    <property type="entry name" value="PRK05089.1"/>
    <property type="match status" value="1"/>
</dbReference>
<reference evidence="7" key="1">
    <citation type="submission" date="2020-12" db="EMBL/GenBank/DDBJ databases">
        <authorList>
            <person name="Iha C."/>
        </authorList>
    </citation>
    <scope>NUCLEOTIDE SEQUENCE</scope>
</reference>
<dbReference type="OrthoDB" id="1704689at2759"/>
<evidence type="ECO:0000313" key="8">
    <source>
        <dbReference type="Proteomes" id="UP000708148"/>
    </source>
</evidence>